<accession>A0A7W4UEK9</accession>
<feature type="domain" description="Carboxyltransferase" evidence="5">
    <location>
        <begin position="61"/>
        <end position="258"/>
    </location>
</feature>
<evidence type="ECO:0000313" key="6">
    <source>
        <dbReference type="EMBL" id="MBB2922384.1"/>
    </source>
</evidence>
<keyword evidence="3" id="KW-0067">ATP-binding</keyword>
<dbReference type="InterPro" id="IPR029000">
    <property type="entry name" value="Cyclophilin-like_dom_sf"/>
</dbReference>
<evidence type="ECO:0000256" key="1">
    <source>
        <dbReference type="ARBA" id="ARBA00022741"/>
    </source>
</evidence>
<proteinExistence type="predicted"/>
<evidence type="ECO:0000256" key="4">
    <source>
        <dbReference type="SAM" id="MobiDB-lite"/>
    </source>
</evidence>
<evidence type="ECO:0000313" key="7">
    <source>
        <dbReference type="Proteomes" id="UP000518206"/>
    </source>
</evidence>
<dbReference type="Gene3D" id="3.30.1360.40">
    <property type="match status" value="1"/>
</dbReference>
<dbReference type="SUPFAM" id="SSF50891">
    <property type="entry name" value="Cyclophilin-like"/>
    <property type="match status" value="1"/>
</dbReference>
<feature type="region of interest" description="Disordered" evidence="4">
    <location>
        <begin position="1"/>
        <end position="42"/>
    </location>
</feature>
<dbReference type="EMBL" id="JACHVX010000002">
    <property type="protein sequence ID" value="MBB2922384.1"/>
    <property type="molecule type" value="Genomic_DNA"/>
</dbReference>
<sequence length="290" mass="29448">MSPPGADADPETANAGPVTGDADGVDRGTVGADGADHGTVDDPAADAAVADAPAGPAVGEVRIQPYGERAFLVDVAGLDEVRALDAALRADPPPGTEDLVPAARTVLVRFAAGTPADDVEQHVRAVGRRALTGGGPAHDTRSPGGVVRLGVHYDGPDLDEVAALTGLTRAEVVARHTGRDHVVAFGGFMPGFAYLTGVDPALHVPRRSSPRERVPGGSVALAGEFTAVYPAATPGGWRLIGRSDAVLFDAARAQPALLVPGARVRFVDLDAEGVAEHPTDPRAPAPRGAP</sequence>
<dbReference type="AlphaFoldDB" id="A0A7W4UEK9"/>
<dbReference type="InterPro" id="IPR003833">
    <property type="entry name" value="CT_C_D"/>
</dbReference>
<dbReference type="PANTHER" id="PTHR34698:SF2">
    <property type="entry name" value="5-OXOPROLINASE SUBUNIT B"/>
    <property type="match status" value="1"/>
</dbReference>
<evidence type="ECO:0000256" key="2">
    <source>
        <dbReference type="ARBA" id="ARBA00022801"/>
    </source>
</evidence>
<comment type="caution">
    <text evidence="6">The sequence shown here is derived from an EMBL/GenBank/DDBJ whole genome shotgun (WGS) entry which is preliminary data.</text>
</comment>
<gene>
    <name evidence="6" type="ORF">FHR80_001296</name>
</gene>
<dbReference type="RefSeq" id="WP_311701927.1">
    <property type="nucleotide sequence ID" value="NZ_JACHVX010000002.1"/>
</dbReference>
<dbReference type="Proteomes" id="UP000518206">
    <property type="component" value="Unassembled WGS sequence"/>
</dbReference>
<evidence type="ECO:0000256" key="3">
    <source>
        <dbReference type="ARBA" id="ARBA00022840"/>
    </source>
</evidence>
<keyword evidence="2 6" id="KW-0378">Hydrolase</keyword>
<reference evidence="6 7" key="2">
    <citation type="submission" date="2020-08" db="EMBL/GenBank/DDBJ databases">
        <authorList>
            <person name="Partida-Martinez L."/>
            <person name="Huntemann M."/>
            <person name="Clum A."/>
            <person name="Wang J."/>
            <person name="Palaniappan K."/>
            <person name="Ritter S."/>
            <person name="Chen I.-M."/>
            <person name="Stamatis D."/>
            <person name="Reddy T."/>
            <person name="O'Malley R."/>
            <person name="Daum C."/>
            <person name="Shapiro N."/>
            <person name="Ivanova N."/>
            <person name="Kyrpides N."/>
            <person name="Woyke T."/>
        </authorList>
    </citation>
    <scope>NUCLEOTIDE SEQUENCE [LARGE SCALE GENOMIC DNA]</scope>
    <source>
        <strain evidence="6 7">RAS26</strain>
    </source>
</reference>
<dbReference type="GO" id="GO:0005524">
    <property type="term" value="F:ATP binding"/>
    <property type="evidence" value="ECO:0007669"/>
    <property type="project" value="UniProtKB-KW"/>
</dbReference>
<keyword evidence="1" id="KW-0547">Nucleotide-binding</keyword>
<dbReference type="PANTHER" id="PTHR34698">
    <property type="entry name" value="5-OXOPROLINASE SUBUNIT B"/>
    <property type="match status" value="1"/>
</dbReference>
<protein>
    <submittedName>
        <fullName evidence="6">Allophanate hydrolase subunit 1</fullName>
    </submittedName>
</protein>
<dbReference type="Gene3D" id="2.40.100.10">
    <property type="entry name" value="Cyclophilin-like"/>
    <property type="match status" value="1"/>
</dbReference>
<dbReference type="InterPro" id="IPR010016">
    <property type="entry name" value="PxpB"/>
</dbReference>
<dbReference type="SUPFAM" id="SSF160467">
    <property type="entry name" value="PH0987 N-terminal domain-like"/>
    <property type="match status" value="1"/>
</dbReference>
<organism evidence="6 7">
    <name type="scientific">Cellulomonas cellasea</name>
    <dbReference type="NCBI Taxonomy" id="43670"/>
    <lineage>
        <taxon>Bacteria</taxon>
        <taxon>Bacillati</taxon>
        <taxon>Actinomycetota</taxon>
        <taxon>Actinomycetes</taxon>
        <taxon>Micrococcales</taxon>
        <taxon>Cellulomonadaceae</taxon>
        <taxon>Cellulomonas</taxon>
    </lineage>
</organism>
<name>A0A7W4UEK9_9CELL</name>
<evidence type="ECO:0000259" key="5">
    <source>
        <dbReference type="SMART" id="SM00796"/>
    </source>
</evidence>
<reference evidence="6 7" key="1">
    <citation type="submission" date="2020-08" db="EMBL/GenBank/DDBJ databases">
        <title>The Agave Microbiome: Exploring the role of microbial communities in plant adaptations to desert environments.</title>
        <authorList>
            <person name="Partida-Martinez L.P."/>
        </authorList>
    </citation>
    <scope>NUCLEOTIDE SEQUENCE [LARGE SCALE GENOMIC DNA]</scope>
    <source>
        <strain evidence="6 7">RAS26</strain>
    </source>
</reference>
<dbReference type="Pfam" id="PF02682">
    <property type="entry name" value="CT_C_D"/>
    <property type="match status" value="1"/>
</dbReference>
<dbReference type="GO" id="GO:0016787">
    <property type="term" value="F:hydrolase activity"/>
    <property type="evidence" value="ECO:0007669"/>
    <property type="project" value="UniProtKB-KW"/>
</dbReference>
<dbReference type="SMART" id="SM00796">
    <property type="entry name" value="AHS1"/>
    <property type="match status" value="1"/>
</dbReference>